<evidence type="ECO:0000256" key="1">
    <source>
        <dbReference type="SAM" id="MobiDB-lite"/>
    </source>
</evidence>
<feature type="compositionally biased region" description="Basic residues" evidence="1">
    <location>
        <begin position="8"/>
        <end position="18"/>
    </location>
</feature>
<reference evidence="2 3" key="1">
    <citation type="journal article" date="2024" name="J Genomics">
        <title>Draft genome sequencing and assembly of Favolaschia claudopus CIRM-BRFM 2984 isolated from oak limbs.</title>
        <authorList>
            <person name="Navarro D."/>
            <person name="Drula E."/>
            <person name="Chaduli D."/>
            <person name="Cazenave R."/>
            <person name="Ahrendt S."/>
            <person name="Wang J."/>
            <person name="Lipzen A."/>
            <person name="Daum C."/>
            <person name="Barry K."/>
            <person name="Grigoriev I.V."/>
            <person name="Favel A."/>
            <person name="Rosso M.N."/>
            <person name="Martin F."/>
        </authorList>
    </citation>
    <scope>NUCLEOTIDE SEQUENCE [LARGE SCALE GENOMIC DNA]</scope>
    <source>
        <strain evidence="2 3">CIRM-BRFM 2984</strain>
    </source>
</reference>
<feature type="compositionally biased region" description="Basic and acidic residues" evidence="1">
    <location>
        <begin position="27"/>
        <end position="71"/>
    </location>
</feature>
<organism evidence="2 3">
    <name type="scientific">Favolaschia claudopus</name>
    <dbReference type="NCBI Taxonomy" id="2862362"/>
    <lineage>
        <taxon>Eukaryota</taxon>
        <taxon>Fungi</taxon>
        <taxon>Dikarya</taxon>
        <taxon>Basidiomycota</taxon>
        <taxon>Agaricomycotina</taxon>
        <taxon>Agaricomycetes</taxon>
        <taxon>Agaricomycetidae</taxon>
        <taxon>Agaricales</taxon>
        <taxon>Marasmiineae</taxon>
        <taxon>Mycenaceae</taxon>
        <taxon>Favolaschia</taxon>
    </lineage>
</organism>
<accession>A0AAV9Z5G1</accession>
<evidence type="ECO:0000313" key="3">
    <source>
        <dbReference type="Proteomes" id="UP001362999"/>
    </source>
</evidence>
<feature type="compositionally biased region" description="Basic and acidic residues" evidence="1">
    <location>
        <begin position="151"/>
        <end position="161"/>
    </location>
</feature>
<comment type="caution">
    <text evidence="2">The sequence shown here is derived from an EMBL/GenBank/DDBJ whole genome shotgun (WGS) entry which is preliminary data.</text>
</comment>
<dbReference type="AlphaFoldDB" id="A0AAV9Z5G1"/>
<proteinExistence type="predicted"/>
<feature type="region of interest" description="Disordered" evidence="1">
    <location>
        <begin position="1"/>
        <end position="84"/>
    </location>
</feature>
<keyword evidence="3" id="KW-1185">Reference proteome</keyword>
<gene>
    <name evidence="2" type="ORF">R3P38DRAFT_2813760</name>
</gene>
<dbReference type="EMBL" id="JAWWNJ010000210">
    <property type="protein sequence ID" value="KAK6971526.1"/>
    <property type="molecule type" value="Genomic_DNA"/>
</dbReference>
<protein>
    <submittedName>
        <fullName evidence="2">Uncharacterized protein</fullName>
    </submittedName>
</protein>
<feature type="region of interest" description="Disordered" evidence="1">
    <location>
        <begin position="151"/>
        <end position="175"/>
    </location>
</feature>
<dbReference type="Proteomes" id="UP001362999">
    <property type="component" value="Unassembled WGS sequence"/>
</dbReference>
<name>A0AAV9Z5G1_9AGAR</name>
<evidence type="ECO:0000313" key="2">
    <source>
        <dbReference type="EMBL" id="KAK6971526.1"/>
    </source>
</evidence>
<sequence>MPTQPRRGMSRKQRQHLRRATDASSSARKENRPPPDATTHAERRAKAAEAESTKLKREQEQLKKDKRNASRRERRQKKKIADLEGKVKEAQEELKAAVAQSEAKVHKILKKRRDDEMGWQRRQDAEYCRVWTNSELKAKTDALSQLRAVLKHDGSESSEKRYKTRSKTAQYPPSS</sequence>